<dbReference type="InterPro" id="IPR058525">
    <property type="entry name" value="DUF8212"/>
</dbReference>
<dbReference type="Pfam" id="PF26640">
    <property type="entry name" value="DUF8212"/>
    <property type="match status" value="1"/>
</dbReference>
<name>A0A9P4H9K0_9PLEO</name>
<evidence type="ECO:0000259" key="2">
    <source>
        <dbReference type="Pfam" id="PF26640"/>
    </source>
</evidence>
<protein>
    <recommendedName>
        <fullName evidence="2">DUF8212 domain-containing protein</fullName>
    </recommendedName>
</protein>
<keyword evidence="4" id="KW-1185">Reference proteome</keyword>
<dbReference type="PANTHER" id="PTHR10622">
    <property type="entry name" value="HET DOMAIN-CONTAINING PROTEIN"/>
    <property type="match status" value="1"/>
</dbReference>
<dbReference type="EMBL" id="ML978199">
    <property type="protein sequence ID" value="KAF2029555.1"/>
    <property type="molecule type" value="Genomic_DNA"/>
</dbReference>
<dbReference type="OrthoDB" id="3695335at2759"/>
<gene>
    <name evidence="3" type="ORF">EK21DRAFT_112764</name>
</gene>
<dbReference type="PANTHER" id="PTHR10622:SF10">
    <property type="entry name" value="HET DOMAIN-CONTAINING PROTEIN"/>
    <property type="match status" value="1"/>
</dbReference>
<evidence type="ECO:0000256" key="1">
    <source>
        <dbReference type="SAM" id="MobiDB-lite"/>
    </source>
</evidence>
<comment type="caution">
    <text evidence="3">The sequence shown here is derived from an EMBL/GenBank/DDBJ whole genome shotgun (WGS) entry which is preliminary data.</text>
</comment>
<reference evidence="3" key="1">
    <citation type="journal article" date="2020" name="Stud. Mycol.">
        <title>101 Dothideomycetes genomes: a test case for predicting lifestyles and emergence of pathogens.</title>
        <authorList>
            <person name="Haridas S."/>
            <person name="Albert R."/>
            <person name="Binder M."/>
            <person name="Bloem J."/>
            <person name="Labutti K."/>
            <person name="Salamov A."/>
            <person name="Andreopoulos B."/>
            <person name="Baker S."/>
            <person name="Barry K."/>
            <person name="Bills G."/>
            <person name="Bluhm B."/>
            <person name="Cannon C."/>
            <person name="Castanera R."/>
            <person name="Culley D."/>
            <person name="Daum C."/>
            <person name="Ezra D."/>
            <person name="Gonzalez J."/>
            <person name="Henrissat B."/>
            <person name="Kuo A."/>
            <person name="Liang C."/>
            <person name="Lipzen A."/>
            <person name="Lutzoni F."/>
            <person name="Magnuson J."/>
            <person name="Mondo S."/>
            <person name="Nolan M."/>
            <person name="Ohm R."/>
            <person name="Pangilinan J."/>
            <person name="Park H.-J."/>
            <person name="Ramirez L."/>
            <person name="Alfaro M."/>
            <person name="Sun H."/>
            <person name="Tritt A."/>
            <person name="Yoshinaga Y."/>
            <person name="Zwiers L.-H."/>
            <person name="Turgeon B."/>
            <person name="Goodwin S."/>
            <person name="Spatafora J."/>
            <person name="Crous P."/>
            <person name="Grigoriev I."/>
        </authorList>
    </citation>
    <scope>NUCLEOTIDE SEQUENCE</scope>
    <source>
        <strain evidence="3">CBS 110217</strain>
    </source>
</reference>
<dbReference type="Proteomes" id="UP000799777">
    <property type="component" value="Unassembled WGS sequence"/>
</dbReference>
<proteinExistence type="predicted"/>
<feature type="region of interest" description="Disordered" evidence="1">
    <location>
        <begin position="396"/>
        <end position="425"/>
    </location>
</feature>
<dbReference type="AlphaFoldDB" id="A0A9P4H9K0"/>
<accession>A0A9P4H9K0</accession>
<evidence type="ECO:0000313" key="4">
    <source>
        <dbReference type="Proteomes" id="UP000799777"/>
    </source>
</evidence>
<sequence length="425" mass="47471">MSWAAQRATIRLEDLAYALLGIFDINMPLLYGEGLRAFTRLQQEIMKKTNDDSIFAWGLDTDIDTQTENYLQPAPERGAVRSQHSLVFGHLPDRSPKDFENCGQVQIAGVSTTAFTATNAGLQIELPVLPLFPTSKVGKYDLDNWAKLSNTLIGWIGLLNCSPIGLSELTGIFLRSTLRSDESGGVVERAQLALSTPRSTVAIGLGLVAQSSMKKLVIVDGDNEELRPSSVFNPDRDSSFRIALTETEYFSSLDYDISAGESLDRPSHQRGTTSWEPRTKVLMVTCTDVWRGNTLHGFCSFCFRRSHKQGEWDFTVFARTSTTTADPIRGAVFTNQDKDVMFDNLADPNWVKDRCFLPEPQRGEYEVVTTMNSNVVFGVRIYHIIIDAVPRNETPQRVTDDRARLLPPRPSNRPSSRAIRDAVAR</sequence>
<feature type="domain" description="DUF8212" evidence="2">
    <location>
        <begin position="36"/>
        <end position="134"/>
    </location>
</feature>
<evidence type="ECO:0000313" key="3">
    <source>
        <dbReference type="EMBL" id="KAF2029555.1"/>
    </source>
</evidence>
<organism evidence="3 4">
    <name type="scientific">Setomelanomma holmii</name>
    <dbReference type="NCBI Taxonomy" id="210430"/>
    <lineage>
        <taxon>Eukaryota</taxon>
        <taxon>Fungi</taxon>
        <taxon>Dikarya</taxon>
        <taxon>Ascomycota</taxon>
        <taxon>Pezizomycotina</taxon>
        <taxon>Dothideomycetes</taxon>
        <taxon>Pleosporomycetidae</taxon>
        <taxon>Pleosporales</taxon>
        <taxon>Pleosporineae</taxon>
        <taxon>Phaeosphaeriaceae</taxon>
        <taxon>Setomelanomma</taxon>
    </lineage>
</organism>